<reference evidence="1" key="1">
    <citation type="submission" date="2022-06" db="EMBL/GenBank/DDBJ databases">
        <title>Complete Genome Sequence of Arcanobacterium pinnipediorum strain DSM 28752 isolated from a harbour seal.</title>
        <authorList>
            <person name="Borowiak M."/>
            <person name="Kreitlow A."/>
            <person name="Alssahen M."/>
            <person name="Malorny B."/>
            <person name="Laemmler C."/>
            <person name="Prenger-Berninghoff E."/>
            <person name="Siebert U."/>
            <person name="Ploetz M."/>
            <person name="Abdulmawjood A."/>
        </authorList>
    </citation>
    <scope>NUCLEOTIDE SEQUENCE</scope>
    <source>
        <strain evidence="1">DSM 28752</strain>
    </source>
</reference>
<evidence type="ECO:0000313" key="1">
    <source>
        <dbReference type="EMBL" id="USR78808.1"/>
    </source>
</evidence>
<accession>A0ABY5AFU4</accession>
<dbReference type="EMBL" id="CP099547">
    <property type="protein sequence ID" value="USR78808.1"/>
    <property type="molecule type" value="Genomic_DNA"/>
</dbReference>
<proteinExistence type="predicted"/>
<gene>
    <name evidence="1" type="ORF">NG665_05275</name>
</gene>
<dbReference type="Proteomes" id="UP001056109">
    <property type="component" value="Chromosome"/>
</dbReference>
<protein>
    <submittedName>
        <fullName evidence="1">Uncharacterized protein</fullName>
    </submittedName>
</protein>
<name>A0ABY5AFU4_9ACTO</name>
<sequence>MSTHSIETFLLAPELSGKASSEHVKAWLKYRAGGGVKDPDSSKECRDFYQLMWGSMLAGIGMELRPCPERFSQNPIKYVQGDWMCSVWNTLKQGLQIQYGTSTWWAKPHIENTFKGNAVTEQTFKALLIHFDEFTEILADSSLQEFVRSAYTLANLIVVPDGFNSARALPTKDYWDKTLRLYFEHFNPTKPLTYKSAYDVGTPFHRLINASLENGDALFLSDWLDETGCVLNLPSNKPASIEEWRGLLIEMTRRIESRRNRMRDRIPKS</sequence>
<evidence type="ECO:0000313" key="2">
    <source>
        <dbReference type="Proteomes" id="UP001056109"/>
    </source>
</evidence>
<dbReference type="RefSeq" id="WP_252672625.1">
    <property type="nucleotide sequence ID" value="NZ_CP099547.1"/>
</dbReference>
<keyword evidence="2" id="KW-1185">Reference proteome</keyword>
<organism evidence="1 2">
    <name type="scientific">Arcanobacterium pinnipediorum</name>
    <dbReference type="NCBI Taxonomy" id="1503041"/>
    <lineage>
        <taxon>Bacteria</taxon>
        <taxon>Bacillati</taxon>
        <taxon>Actinomycetota</taxon>
        <taxon>Actinomycetes</taxon>
        <taxon>Actinomycetales</taxon>
        <taxon>Actinomycetaceae</taxon>
        <taxon>Arcanobacterium</taxon>
    </lineage>
</organism>